<keyword evidence="3" id="KW-0540">Nuclease</keyword>
<reference evidence="10" key="1">
    <citation type="submission" date="2018-05" db="EMBL/GenBank/DDBJ databases">
        <title>Draft genome of Mucuna pruriens seed.</title>
        <authorList>
            <person name="Nnadi N.E."/>
            <person name="Vos R."/>
            <person name="Hasami M.H."/>
            <person name="Devisetty U.K."/>
            <person name="Aguiy J.C."/>
        </authorList>
    </citation>
    <scope>NUCLEOTIDE SEQUENCE [LARGE SCALE GENOMIC DNA]</scope>
    <source>
        <strain evidence="10">JCA_2017</strain>
    </source>
</reference>
<dbReference type="Gene3D" id="3.10.10.10">
    <property type="entry name" value="HIV Type 1 Reverse Transcriptase, subunit A, domain 1"/>
    <property type="match status" value="1"/>
</dbReference>
<dbReference type="Proteomes" id="UP000257109">
    <property type="component" value="Unassembled WGS sequence"/>
</dbReference>
<dbReference type="InterPro" id="IPR043502">
    <property type="entry name" value="DNA/RNA_pol_sf"/>
</dbReference>
<comment type="caution">
    <text evidence="10">The sequence shown here is derived from an EMBL/GenBank/DDBJ whole genome shotgun (WGS) entry which is preliminary data.</text>
</comment>
<dbReference type="Pfam" id="PF17917">
    <property type="entry name" value="RT_RNaseH"/>
    <property type="match status" value="1"/>
</dbReference>
<dbReference type="CDD" id="cd01647">
    <property type="entry name" value="RT_LTR"/>
    <property type="match status" value="1"/>
</dbReference>
<dbReference type="InterPro" id="IPR000477">
    <property type="entry name" value="RT_dom"/>
</dbReference>
<dbReference type="EMBL" id="QJKJ01004008">
    <property type="protein sequence ID" value="RDX95944.1"/>
    <property type="molecule type" value="Genomic_DNA"/>
</dbReference>
<sequence>MREKRKVEREVILREMEKIREKQSEKSMIALLKEFKDMFPDDIPLWLPPLRGIEHHIDLCPRALLPNKAAYQTNSEEEKEIQKKVRKLIEKDGLINDITIRYRHLIPCLDDLLDELHCSQIFSKIDLKSGYHQIQVREGHEWKITFKTKLELYEWMVMHFGLTNVPSTFMRLMNHVLKSLISKCVVVYFHDILIYSTCLNDHLFHVRSVLEILRKETLFYNLEKCIFCTNKVFFLGFVVGFYGVKIDSEKVKAIQEWSTPTIVGEFRSFHGLICKGLFSSLAAPLNELECDVSRVGIGFVLIQEGRLITYFSEKLKGSHLNYLTYDREFHALVRALQMWQHYLLPKEFVIHTDHEGLKHLRRQGKLNKRHAKLIISREEGERDVVLKLLIKPVKEQFKALNARLDDLQPIPRYRSPTSQHNDEEEEEE</sequence>
<evidence type="ECO:0000256" key="5">
    <source>
        <dbReference type="ARBA" id="ARBA00022801"/>
    </source>
</evidence>
<evidence type="ECO:0000256" key="4">
    <source>
        <dbReference type="ARBA" id="ARBA00022759"/>
    </source>
</evidence>
<dbReference type="GO" id="GO:0016787">
    <property type="term" value="F:hydrolase activity"/>
    <property type="evidence" value="ECO:0007669"/>
    <property type="project" value="UniProtKB-KW"/>
</dbReference>
<dbReference type="InterPro" id="IPR041373">
    <property type="entry name" value="RT_RNaseH"/>
</dbReference>
<dbReference type="InterPro" id="IPR043128">
    <property type="entry name" value="Rev_trsase/Diguanyl_cyclase"/>
</dbReference>
<keyword evidence="1" id="KW-0808">Transferase</keyword>
<evidence type="ECO:0000313" key="11">
    <source>
        <dbReference type="Proteomes" id="UP000257109"/>
    </source>
</evidence>
<dbReference type="CDD" id="cd09274">
    <property type="entry name" value="RNase_HI_RT_Ty3"/>
    <property type="match status" value="1"/>
</dbReference>
<dbReference type="Gene3D" id="3.30.70.270">
    <property type="match status" value="1"/>
</dbReference>
<dbReference type="GO" id="GO:0004519">
    <property type="term" value="F:endonuclease activity"/>
    <property type="evidence" value="ECO:0007669"/>
    <property type="project" value="UniProtKB-KW"/>
</dbReference>
<dbReference type="PANTHER" id="PTHR35046">
    <property type="entry name" value="ZINC KNUCKLE (CCHC-TYPE) FAMILY PROTEIN"/>
    <property type="match status" value="1"/>
</dbReference>
<proteinExistence type="predicted"/>
<feature type="non-terminal residue" evidence="10">
    <location>
        <position position="1"/>
    </location>
</feature>
<organism evidence="10 11">
    <name type="scientific">Mucuna pruriens</name>
    <name type="common">Velvet bean</name>
    <name type="synonym">Dolichos pruriens</name>
    <dbReference type="NCBI Taxonomy" id="157652"/>
    <lineage>
        <taxon>Eukaryota</taxon>
        <taxon>Viridiplantae</taxon>
        <taxon>Streptophyta</taxon>
        <taxon>Embryophyta</taxon>
        <taxon>Tracheophyta</taxon>
        <taxon>Spermatophyta</taxon>
        <taxon>Magnoliopsida</taxon>
        <taxon>eudicotyledons</taxon>
        <taxon>Gunneridae</taxon>
        <taxon>Pentapetalae</taxon>
        <taxon>rosids</taxon>
        <taxon>fabids</taxon>
        <taxon>Fabales</taxon>
        <taxon>Fabaceae</taxon>
        <taxon>Papilionoideae</taxon>
        <taxon>50 kb inversion clade</taxon>
        <taxon>NPAAA clade</taxon>
        <taxon>indigoferoid/millettioid clade</taxon>
        <taxon>Phaseoleae</taxon>
        <taxon>Mucuna</taxon>
    </lineage>
</organism>
<dbReference type="GO" id="GO:0003964">
    <property type="term" value="F:RNA-directed DNA polymerase activity"/>
    <property type="evidence" value="ECO:0007669"/>
    <property type="project" value="UniProtKB-KW"/>
</dbReference>
<keyword evidence="11" id="KW-1185">Reference proteome</keyword>
<feature type="domain" description="Reverse transcriptase" evidence="8">
    <location>
        <begin position="79"/>
        <end position="238"/>
    </location>
</feature>
<dbReference type="PANTHER" id="PTHR35046:SF9">
    <property type="entry name" value="RNA-DIRECTED DNA POLYMERASE"/>
    <property type="match status" value="1"/>
</dbReference>
<evidence type="ECO:0000259" key="9">
    <source>
        <dbReference type="Pfam" id="PF17917"/>
    </source>
</evidence>
<evidence type="ECO:0000259" key="8">
    <source>
        <dbReference type="Pfam" id="PF00078"/>
    </source>
</evidence>
<evidence type="ECO:0000256" key="6">
    <source>
        <dbReference type="ARBA" id="ARBA00022918"/>
    </source>
</evidence>
<evidence type="ECO:0000256" key="7">
    <source>
        <dbReference type="SAM" id="MobiDB-lite"/>
    </source>
</evidence>
<evidence type="ECO:0000313" key="10">
    <source>
        <dbReference type="EMBL" id="RDX95944.1"/>
    </source>
</evidence>
<keyword evidence="6" id="KW-0695">RNA-directed DNA polymerase</keyword>
<evidence type="ECO:0000256" key="3">
    <source>
        <dbReference type="ARBA" id="ARBA00022722"/>
    </source>
</evidence>
<protein>
    <submittedName>
        <fullName evidence="10">Retrovirus-related Pol polyprotein from transposon 17.6</fullName>
    </submittedName>
</protein>
<name>A0A371GZH9_MUCPR</name>
<evidence type="ECO:0000256" key="1">
    <source>
        <dbReference type="ARBA" id="ARBA00022679"/>
    </source>
</evidence>
<keyword evidence="5" id="KW-0378">Hydrolase</keyword>
<gene>
    <name evidence="10" type="primary">pol</name>
    <name evidence="10" type="ORF">CR513_21453</name>
</gene>
<feature type="domain" description="Reverse transcriptase RNase H-like" evidence="9">
    <location>
        <begin position="287"/>
        <end position="373"/>
    </location>
</feature>
<dbReference type="SUPFAM" id="SSF56672">
    <property type="entry name" value="DNA/RNA polymerases"/>
    <property type="match status" value="1"/>
</dbReference>
<dbReference type="OrthoDB" id="529980at2759"/>
<dbReference type="AlphaFoldDB" id="A0A371GZH9"/>
<keyword evidence="4" id="KW-0255">Endonuclease</keyword>
<evidence type="ECO:0000256" key="2">
    <source>
        <dbReference type="ARBA" id="ARBA00022695"/>
    </source>
</evidence>
<feature type="region of interest" description="Disordered" evidence="7">
    <location>
        <begin position="409"/>
        <end position="428"/>
    </location>
</feature>
<dbReference type="Pfam" id="PF00078">
    <property type="entry name" value="RVT_1"/>
    <property type="match status" value="1"/>
</dbReference>
<keyword evidence="2" id="KW-0548">Nucleotidyltransferase</keyword>
<accession>A0A371GZH9</accession>